<keyword evidence="7" id="KW-0472">Membrane</keyword>
<evidence type="ECO:0000256" key="7">
    <source>
        <dbReference type="SAM" id="Phobius"/>
    </source>
</evidence>
<keyword evidence="7" id="KW-1133">Transmembrane helix</keyword>
<dbReference type="GO" id="GO:0005886">
    <property type="term" value="C:plasma membrane"/>
    <property type="evidence" value="ECO:0007669"/>
    <property type="project" value="TreeGrafter"/>
</dbReference>
<dbReference type="Gene3D" id="1.10.287.130">
    <property type="match status" value="1"/>
</dbReference>
<keyword evidence="6" id="KW-0067">ATP-binding</keyword>
<keyword evidence="7" id="KW-0812">Transmembrane</keyword>
<evidence type="ECO:0000256" key="3">
    <source>
        <dbReference type="ARBA" id="ARBA00022679"/>
    </source>
</evidence>
<dbReference type="PATRIC" id="fig|344882.3.peg.2001"/>
<evidence type="ECO:0000313" key="9">
    <source>
        <dbReference type="EMBL" id="KRG70891.1"/>
    </source>
</evidence>
<dbReference type="Proteomes" id="UP000052052">
    <property type="component" value="Unassembled WGS sequence"/>
</dbReference>
<keyword evidence="3" id="KW-0808">Transferase</keyword>
<dbReference type="Pfam" id="PF25323">
    <property type="entry name" value="6TM_PilS"/>
    <property type="match status" value="1"/>
</dbReference>
<keyword evidence="4" id="KW-0547">Nucleotide-binding</keyword>
<proteinExistence type="predicted"/>
<dbReference type="PRINTS" id="PR00344">
    <property type="entry name" value="BCTRLSENSOR"/>
</dbReference>
<dbReference type="SUPFAM" id="SSF55874">
    <property type="entry name" value="ATPase domain of HSP90 chaperone/DNA topoisomerase II/histidine kinase"/>
    <property type="match status" value="1"/>
</dbReference>
<dbReference type="EC" id="2.7.13.3" evidence="2"/>
<dbReference type="InterPro" id="IPR003594">
    <property type="entry name" value="HATPase_dom"/>
</dbReference>
<feature type="transmembrane region" description="Helical" evidence="7">
    <location>
        <begin position="14"/>
        <end position="33"/>
    </location>
</feature>
<dbReference type="PANTHER" id="PTHR44936:SF10">
    <property type="entry name" value="SENSOR PROTEIN RSTB"/>
    <property type="match status" value="1"/>
</dbReference>
<evidence type="ECO:0000256" key="1">
    <source>
        <dbReference type="ARBA" id="ARBA00000085"/>
    </source>
</evidence>
<evidence type="ECO:0000256" key="4">
    <source>
        <dbReference type="ARBA" id="ARBA00022741"/>
    </source>
</evidence>
<keyword evidence="5 9" id="KW-0418">Kinase</keyword>
<dbReference type="STRING" id="344882.ABB29_03355"/>
<comment type="catalytic activity">
    <reaction evidence="1">
        <text>ATP + protein L-histidine = ADP + protein N-phospho-L-histidine.</text>
        <dbReference type="EC" id="2.7.13.3"/>
    </reaction>
</comment>
<reference evidence="9 10" key="1">
    <citation type="submission" date="2015-05" db="EMBL/GenBank/DDBJ databases">
        <title>Genome sequencing and analysis of members of genus Stenotrophomonas.</title>
        <authorList>
            <person name="Patil P.P."/>
            <person name="Midha S."/>
            <person name="Patil P.B."/>
        </authorList>
    </citation>
    <scope>NUCLEOTIDE SEQUENCE [LARGE SCALE GENOMIC DNA]</scope>
    <source>
        <strain evidence="9 10">DSM 21858</strain>
    </source>
</reference>
<dbReference type="InterPro" id="IPR036097">
    <property type="entry name" value="HisK_dim/P_sf"/>
</dbReference>
<evidence type="ECO:0000256" key="5">
    <source>
        <dbReference type="ARBA" id="ARBA00022777"/>
    </source>
</evidence>
<accession>A0A0R0CMU0</accession>
<comment type="caution">
    <text evidence="9">The sequence shown here is derived from an EMBL/GenBank/DDBJ whole genome shotgun (WGS) entry which is preliminary data.</text>
</comment>
<feature type="transmembrane region" description="Helical" evidence="7">
    <location>
        <begin position="40"/>
        <end position="58"/>
    </location>
</feature>
<dbReference type="InterPro" id="IPR050980">
    <property type="entry name" value="2C_sensor_his_kinase"/>
</dbReference>
<feature type="transmembrane region" description="Helical" evidence="7">
    <location>
        <begin position="147"/>
        <end position="167"/>
    </location>
</feature>
<dbReference type="PROSITE" id="PS50109">
    <property type="entry name" value="HIS_KIN"/>
    <property type="match status" value="1"/>
</dbReference>
<sequence length="407" mass="43431">MPAPPTFLRTLCNLRWVAIIGQTISVLVAVHVMGLPLRQAPLWAGIAVLAAFNLFAGWQSRRLQGDRPGWAFAHMLVDVAVLAWLVGCSGGISNPFGSMFLLIIAVAALALPIGWVMATAAACLLGYGLSAAYGIPLPHAHGNGFNLHLWGMAVNFVLSAAVVLYFSTRLVAALRQRERELAMLRERFARNEGIVALATHAAAVAHELNTPLATMTLLVDDIAELSDSAQVRGDAITLRGLIDVCRDRVRGLASSADPGTEPAVDPQQVIDRWQLIRPTVQLQRAIALPSQLRVQPAVGHLLQALLNNAADASLESASRQVDVALAVEERWLLGEVRDYGAGFSESLPYQPDALFRSSKPDGMGVGLALSNATVERMGGHMQMQSAASGGTRVLFRLPLLAASGQLA</sequence>
<name>A0A0R0CMU0_9GAMM</name>
<gene>
    <name evidence="9" type="ORF">ABB29_03355</name>
</gene>
<evidence type="ECO:0000256" key="6">
    <source>
        <dbReference type="ARBA" id="ARBA00022840"/>
    </source>
</evidence>
<dbReference type="InterPro" id="IPR004358">
    <property type="entry name" value="Sig_transdc_His_kin-like_C"/>
</dbReference>
<dbReference type="OrthoDB" id="9785252at2"/>
<feature type="transmembrane region" description="Helical" evidence="7">
    <location>
        <begin position="100"/>
        <end position="127"/>
    </location>
</feature>
<dbReference type="InterPro" id="IPR036890">
    <property type="entry name" value="HATPase_C_sf"/>
</dbReference>
<evidence type="ECO:0000259" key="8">
    <source>
        <dbReference type="PROSITE" id="PS50109"/>
    </source>
</evidence>
<dbReference type="GO" id="GO:0000155">
    <property type="term" value="F:phosphorelay sensor kinase activity"/>
    <property type="evidence" value="ECO:0007669"/>
    <property type="project" value="InterPro"/>
</dbReference>
<dbReference type="PANTHER" id="PTHR44936">
    <property type="entry name" value="SENSOR PROTEIN CREC"/>
    <property type="match status" value="1"/>
</dbReference>
<dbReference type="SUPFAM" id="SSF47384">
    <property type="entry name" value="Homodimeric domain of signal transducing histidine kinase"/>
    <property type="match status" value="1"/>
</dbReference>
<dbReference type="SMART" id="SM00387">
    <property type="entry name" value="HATPase_c"/>
    <property type="match status" value="1"/>
</dbReference>
<keyword evidence="10" id="KW-1185">Reference proteome</keyword>
<dbReference type="Pfam" id="PF02518">
    <property type="entry name" value="HATPase_c"/>
    <property type="match status" value="1"/>
</dbReference>
<dbReference type="EMBL" id="LDJL01000004">
    <property type="protein sequence ID" value="KRG70891.1"/>
    <property type="molecule type" value="Genomic_DNA"/>
</dbReference>
<dbReference type="FunFam" id="1.10.287.130:FF:000121">
    <property type="entry name" value="Histidine kinase sensor protein"/>
    <property type="match status" value="1"/>
</dbReference>
<dbReference type="GO" id="GO:0005524">
    <property type="term" value="F:ATP binding"/>
    <property type="evidence" value="ECO:0007669"/>
    <property type="project" value="UniProtKB-KW"/>
</dbReference>
<evidence type="ECO:0000313" key="10">
    <source>
        <dbReference type="Proteomes" id="UP000052052"/>
    </source>
</evidence>
<feature type="domain" description="Histidine kinase" evidence="8">
    <location>
        <begin position="203"/>
        <end position="401"/>
    </location>
</feature>
<dbReference type="AlphaFoldDB" id="A0A0R0CMU0"/>
<dbReference type="RefSeq" id="WP_057657212.1">
    <property type="nucleotide sequence ID" value="NZ_LDJL01000004.1"/>
</dbReference>
<protein>
    <recommendedName>
        <fullName evidence="2">histidine kinase</fullName>
        <ecNumber evidence="2">2.7.13.3</ecNumber>
    </recommendedName>
</protein>
<feature type="transmembrane region" description="Helical" evidence="7">
    <location>
        <begin position="70"/>
        <end position="88"/>
    </location>
</feature>
<organism evidence="9 10">
    <name type="scientific">Pseudoxanthomonas dokdonensis</name>
    <dbReference type="NCBI Taxonomy" id="344882"/>
    <lineage>
        <taxon>Bacteria</taxon>
        <taxon>Pseudomonadati</taxon>
        <taxon>Pseudomonadota</taxon>
        <taxon>Gammaproteobacteria</taxon>
        <taxon>Lysobacterales</taxon>
        <taxon>Lysobacteraceae</taxon>
        <taxon>Pseudoxanthomonas</taxon>
    </lineage>
</organism>
<dbReference type="Gene3D" id="3.30.565.10">
    <property type="entry name" value="Histidine kinase-like ATPase, C-terminal domain"/>
    <property type="match status" value="1"/>
</dbReference>
<dbReference type="InterPro" id="IPR005467">
    <property type="entry name" value="His_kinase_dom"/>
</dbReference>
<evidence type="ECO:0000256" key="2">
    <source>
        <dbReference type="ARBA" id="ARBA00012438"/>
    </source>
</evidence>